<proteinExistence type="predicted"/>
<gene>
    <name evidence="2" type="ORF">A8L45_09615</name>
</gene>
<dbReference type="EMBL" id="LYBM01000014">
    <property type="protein sequence ID" value="ODA33646.1"/>
    <property type="molecule type" value="Genomic_DNA"/>
</dbReference>
<dbReference type="GO" id="GO:0016787">
    <property type="term" value="F:hydrolase activity"/>
    <property type="evidence" value="ECO:0007669"/>
    <property type="project" value="UniProtKB-KW"/>
</dbReference>
<dbReference type="SUPFAM" id="SSF63817">
    <property type="entry name" value="Sortase"/>
    <property type="match status" value="1"/>
</dbReference>
<reference evidence="2 3" key="1">
    <citation type="submission" date="2016-05" db="EMBL/GenBank/DDBJ databases">
        <title>Genomic Taxonomy of the Vibrionaceae.</title>
        <authorList>
            <person name="Gomez-Gil B."/>
            <person name="Enciso-Ibarra J."/>
        </authorList>
    </citation>
    <scope>NUCLEOTIDE SEQUENCE [LARGE SCALE GENOMIC DNA]</scope>
    <source>
        <strain evidence="2 3">CAIM 1920</strain>
    </source>
</reference>
<dbReference type="CDD" id="cd05828">
    <property type="entry name" value="Sortase_D_1"/>
    <property type="match status" value="1"/>
</dbReference>
<sequence>MGSQAVWIKAKATLAQYLIEDVWLLQKQTGDKIPPWPWADTYPTATLTLPDQSPLYVLAGVSGRNLAFGPTLQQYTAQPGEHGNVVVYGHNDTHFKGLESLKPGQLIALENTIGERIFYRVSLTEVVNEMDTEWVTDNNEDILTLVTCYPFNSATVNGPQRYVVVSKRV</sequence>
<keyword evidence="1" id="KW-0378">Hydrolase</keyword>
<dbReference type="AlphaFoldDB" id="A0A1C3EK82"/>
<evidence type="ECO:0000256" key="1">
    <source>
        <dbReference type="ARBA" id="ARBA00022801"/>
    </source>
</evidence>
<dbReference type="NCBIfam" id="TIGR03784">
    <property type="entry name" value="marine_sortase"/>
    <property type="match status" value="1"/>
</dbReference>
<organism evidence="2 3">
    <name type="scientific">Veronia pacifica</name>
    <dbReference type="NCBI Taxonomy" id="1080227"/>
    <lineage>
        <taxon>Bacteria</taxon>
        <taxon>Pseudomonadati</taxon>
        <taxon>Pseudomonadota</taxon>
        <taxon>Gammaproteobacteria</taxon>
        <taxon>Vibrionales</taxon>
        <taxon>Vibrionaceae</taxon>
        <taxon>Veronia</taxon>
    </lineage>
</organism>
<keyword evidence="3" id="KW-1185">Reference proteome</keyword>
<dbReference type="Gene3D" id="2.40.260.10">
    <property type="entry name" value="Sortase"/>
    <property type="match status" value="1"/>
</dbReference>
<comment type="caution">
    <text evidence="2">The sequence shown here is derived from an EMBL/GenBank/DDBJ whole genome shotgun (WGS) entry which is preliminary data.</text>
</comment>
<dbReference type="Proteomes" id="UP000094936">
    <property type="component" value="Unassembled WGS sequence"/>
</dbReference>
<accession>A0A1C3EK82</accession>
<protein>
    <submittedName>
        <fullName evidence="2">Sortase, marine proteobacterial type</fullName>
    </submittedName>
</protein>
<dbReference type="InterPro" id="IPR023365">
    <property type="entry name" value="Sortase_dom-sf"/>
</dbReference>
<evidence type="ECO:0000313" key="3">
    <source>
        <dbReference type="Proteomes" id="UP000094936"/>
    </source>
</evidence>
<evidence type="ECO:0000313" key="2">
    <source>
        <dbReference type="EMBL" id="ODA33646.1"/>
    </source>
</evidence>
<dbReference type="InterPro" id="IPR005754">
    <property type="entry name" value="Sortase"/>
</dbReference>
<dbReference type="InterPro" id="IPR041999">
    <property type="entry name" value="Sortase_D_1"/>
</dbReference>
<name>A0A1C3EK82_9GAMM</name>
<dbReference type="Pfam" id="PF04203">
    <property type="entry name" value="Sortase"/>
    <property type="match status" value="1"/>
</dbReference>
<dbReference type="STRING" id="1080227.A8L45_09615"/>
<dbReference type="InterPro" id="IPR022445">
    <property type="entry name" value="Sortase_proteobact_type"/>
</dbReference>
<dbReference type="NCBIfam" id="TIGR01076">
    <property type="entry name" value="sortase_fam"/>
    <property type="match status" value="1"/>
</dbReference>